<dbReference type="EMBL" id="JAUEPS010000015">
    <property type="protein sequence ID" value="KAK0459237.1"/>
    <property type="molecule type" value="Genomic_DNA"/>
</dbReference>
<organism evidence="2 3">
    <name type="scientific">Armillaria tabescens</name>
    <name type="common">Ringless honey mushroom</name>
    <name type="synonym">Agaricus tabescens</name>
    <dbReference type="NCBI Taxonomy" id="1929756"/>
    <lineage>
        <taxon>Eukaryota</taxon>
        <taxon>Fungi</taxon>
        <taxon>Dikarya</taxon>
        <taxon>Basidiomycota</taxon>
        <taxon>Agaricomycotina</taxon>
        <taxon>Agaricomycetes</taxon>
        <taxon>Agaricomycetidae</taxon>
        <taxon>Agaricales</taxon>
        <taxon>Marasmiineae</taxon>
        <taxon>Physalacriaceae</taxon>
        <taxon>Desarmillaria</taxon>
    </lineage>
</organism>
<reference evidence="2" key="1">
    <citation type="submission" date="2023-06" db="EMBL/GenBank/DDBJ databases">
        <authorList>
            <consortium name="Lawrence Berkeley National Laboratory"/>
            <person name="Ahrendt S."/>
            <person name="Sahu N."/>
            <person name="Indic B."/>
            <person name="Wong-Bajracharya J."/>
            <person name="Merenyi Z."/>
            <person name="Ke H.-M."/>
            <person name="Monk M."/>
            <person name="Kocsube S."/>
            <person name="Drula E."/>
            <person name="Lipzen A."/>
            <person name="Balint B."/>
            <person name="Henrissat B."/>
            <person name="Andreopoulos B."/>
            <person name="Martin F.M."/>
            <person name="Harder C.B."/>
            <person name="Rigling D."/>
            <person name="Ford K.L."/>
            <person name="Foster G.D."/>
            <person name="Pangilinan J."/>
            <person name="Papanicolaou A."/>
            <person name="Barry K."/>
            <person name="LaButti K."/>
            <person name="Viragh M."/>
            <person name="Koriabine M."/>
            <person name="Yan M."/>
            <person name="Riley R."/>
            <person name="Champramary S."/>
            <person name="Plett K.L."/>
            <person name="Tsai I.J."/>
            <person name="Slot J."/>
            <person name="Sipos G."/>
            <person name="Plett J."/>
            <person name="Nagy L.G."/>
            <person name="Grigoriev I.V."/>
        </authorList>
    </citation>
    <scope>NUCLEOTIDE SEQUENCE</scope>
    <source>
        <strain evidence="2">CCBAS 213</strain>
    </source>
</reference>
<keyword evidence="3" id="KW-1185">Reference proteome</keyword>
<comment type="caution">
    <text evidence="2">The sequence shown here is derived from an EMBL/GenBank/DDBJ whole genome shotgun (WGS) entry which is preliminary data.</text>
</comment>
<evidence type="ECO:0000256" key="1">
    <source>
        <dbReference type="SAM" id="MobiDB-lite"/>
    </source>
</evidence>
<dbReference type="Proteomes" id="UP001175211">
    <property type="component" value="Unassembled WGS sequence"/>
</dbReference>
<dbReference type="GeneID" id="85365189"/>
<feature type="region of interest" description="Disordered" evidence="1">
    <location>
        <begin position="26"/>
        <end position="52"/>
    </location>
</feature>
<dbReference type="RefSeq" id="XP_060331463.1">
    <property type="nucleotide sequence ID" value="XM_060481641.1"/>
</dbReference>
<proteinExistence type="predicted"/>
<accession>A0AA39KDZ6</accession>
<gene>
    <name evidence="2" type="ORF">EV420DRAFT_310208</name>
</gene>
<sequence>MAQKLRISSNGCSFSRIFRRMKSKLSHPLKKRRMSTREAPLQNDAAPDAPRSTQLTAVQIQKLLCDVYSAGSSQEAPTFLQRSVFAIFHDLLDMIETFKLDDCEAADELLATFYGLDWGDVCDYLGLDSDDGDEQFREESLTCVNLPESVQEEMHDMIRRSVQTSVCRRTYHHVMPVVTKSLLLLEGLLHTYISDKLCLDGTTKGGFIDIMIRYQHKTILIFIIMKQRFCLERPSPELLAQVLAEMSDE</sequence>
<dbReference type="AlphaFoldDB" id="A0AA39KDZ6"/>
<evidence type="ECO:0000313" key="3">
    <source>
        <dbReference type="Proteomes" id="UP001175211"/>
    </source>
</evidence>
<protein>
    <submittedName>
        <fullName evidence="2">Uncharacterized protein</fullName>
    </submittedName>
</protein>
<name>A0AA39KDZ6_ARMTA</name>
<evidence type="ECO:0000313" key="2">
    <source>
        <dbReference type="EMBL" id="KAK0459237.1"/>
    </source>
</evidence>